<dbReference type="AlphaFoldDB" id="A0A3P9CBP1"/>
<name>A0A3P9CBP1_9CICH</name>
<dbReference type="Proteomes" id="UP000265160">
    <property type="component" value="Unplaced"/>
</dbReference>
<evidence type="ECO:0000256" key="4">
    <source>
        <dbReference type="SAM" id="MobiDB-lite"/>
    </source>
</evidence>
<organism evidence="6 7">
    <name type="scientific">Maylandia zebra</name>
    <name type="common">zebra mbuna</name>
    <dbReference type="NCBI Taxonomy" id="106582"/>
    <lineage>
        <taxon>Eukaryota</taxon>
        <taxon>Metazoa</taxon>
        <taxon>Chordata</taxon>
        <taxon>Craniata</taxon>
        <taxon>Vertebrata</taxon>
        <taxon>Euteleostomi</taxon>
        <taxon>Actinopterygii</taxon>
        <taxon>Neopterygii</taxon>
        <taxon>Teleostei</taxon>
        <taxon>Neoteleostei</taxon>
        <taxon>Acanthomorphata</taxon>
        <taxon>Ovalentaria</taxon>
        <taxon>Cichlomorphae</taxon>
        <taxon>Cichliformes</taxon>
        <taxon>Cichlidae</taxon>
        <taxon>African cichlids</taxon>
        <taxon>Pseudocrenilabrinae</taxon>
        <taxon>Haplochromini</taxon>
        <taxon>Maylandia</taxon>
        <taxon>Maylandia zebra complex</taxon>
    </lineage>
</organism>
<comment type="similarity">
    <text evidence="1">Belongs to the TRAFAC class TrmE-Era-EngA-EngB-Septin-like GTPase superfamily. AIG1/Toc34/Toc159-like paraseptin GTPase family. IAN subfamily.</text>
</comment>
<evidence type="ECO:0000256" key="1">
    <source>
        <dbReference type="ARBA" id="ARBA00008535"/>
    </source>
</evidence>
<dbReference type="PROSITE" id="PS51720">
    <property type="entry name" value="G_AIG1"/>
    <property type="match status" value="1"/>
</dbReference>
<reference evidence="6" key="2">
    <citation type="submission" date="2025-09" db="UniProtKB">
        <authorList>
            <consortium name="Ensembl"/>
        </authorList>
    </citation>
    <scope>IDENTIFICATION</scope>
</reference>
<dbReference type="InterPro" id="IPR006703">
    <property type="entry name" value="G_AIG1"/>
</dbReference>
<dbReference type="Ensembl" id="ENSMZET00005020356.1">
    <property type="protein sequence ID" value="ENSMZEP00005019725.1"/>
    <property type="gene ID" value="ENSMZEG00005014805.1"/>
</dbReference>
<dbReference type="STRING" id="106582.ENSMZEP00005019725"/>
<dbReference type="PANTHER" id="PTHR10903">
    <property type="entry name" value="GTPASE, IMAP FAMILY MEMBER-RELATED"/>
    <property type="match status" value="1"/>
</dbReference>
<feature type="region of interest" description="Disordered" evidence="4">
    <location>
        <begin position="263"/>
        <end position="308"/>
    </location>
</feature>
<proteinExistence type="inferred from homology"/>
<dbReference type="GO" id="GO:0005525">
    <property type="term" value="F:GTP binding"/>
    <property type="evidence" value="ECO:0007669"/>
    <property type="project" value="UniProtKB-KW"/>
</dbReference>
<sequence>MILISTPRKRNSGCTEQYIREPLRMVLIGKTGSGKSATGNTILGNEDFESTTSSRSVTKFCQKAKGVVDGRPVVVVDTPGLFDTSLTNDYVQQELIRCISLLAPGPHVILLVLQIGRFTQEEKKAVDMIKTCFGKKSGDFIIILFTRGDDLKKRTIETYIEKSDDVLHKLICDCGRRYHVFNNNNQTDRTQVRELLTKADNMVKENGGSCYTSQMFQEAEAAIQKEVEKILKEKEEEMKRKEHELQRKHKEEMENIRIRIEREREKVEQERKKQLEEMEEKIEKERKQRRKEEEMREEEDRKRRKEEESLRLLPMIASLIFPLR</sequence>
<reference evidence="6" key="1">
    <citation type="submission" date="2025-08" db="UniProtKB">
        <authorList>
            <consortium name="Ensembl"/>
        </authorList>
    </citation>
    <scope>IDENTIFICATION</scope>
</reference>
<keyword evidence="2" id="KW-0547">Nucleotide-binding</keyword>
<dbReference type="Pfam" id="PF04548">
    <property type="entry name" value="AIG1"/>
    <property type="match status" value="1"/>
</dbReference>
<keyword evidence="3" id="KW-0342">GTP-binding</keyword>
<evidence type="ECO:0000256" key="3">
    <source>
        <dbReference type="ARBA" id="ARBA00023134"/>
    </source>
</evidence>
<dbReference type="InterPro" id="IPR027417">
    <property type="entry name" value="P-loop_NTPase"/>
</dbReference>
<feature type="domain" description="AIG1-type G" evidence="5">
    <location>
        <begin position="20"/>
        <end position="220"/>
    </location>
</feature>
<dbReference type="GeneTree" id="ENSGT01120000271858"/>
<evidence type="ECO:0000313" key="6">
    <source>
        <dbReference type="Ensembl" id="ENSMZEP00005019725.1"/>
    </source>
</evidence>
<accession>A0A3P9CBP1</accession>
<protein>
    <recommendedName>
        <fullName evidence="5">AIG1-type G domain-containing protein</fullName>
    </recommendedName>
</protein>
<evidence type="ECO:0000313" key="7">
    <source>
        <dbReference type="Proteomes" id="UP000265160"/>
    </source>
</evidence>
<evidence type="ECO:0000256" key="2">
    <source>
        <dbReference type="ARBA" id="ARBA00022741"/>
    </source>
</evidence>
<dbReference type="Gene3D" id="3.40.50.300">
    <property type="entry name" value="P-loop containing nucleotide triphosphate hydrolases"/>
    <property type="match status" value="1"/>
</dbReference>
<keyword evidence="7" id="KW-1185">Reference proteome</keyword>
<dbReference type="PANTHER" id="PTHR10903:SF170">
    <property type="entry name" value="GTPASE IMAP FAMILY MEMBER 7"/>
    <property type="match status" value="1"/>
</dbReference>
<dbReference type="FunFam" id="3.40.50.300:FF:000366">
    <property type="entry name" value="GTPase, IMAP family member 2"/>
    <property type="match status" value="1"/>
</dbReference>
<dbReference type="CDD" id="cd01852">
    <property type="entry name" value="AIG1"/>
    <property type="match status" value="1"/>
</dbReference>
<dbReference type="SUPFAM" id="SSF52540">
    <property type="entry name" value="P-loop containing nucleoside triphosphate hydrolases"/>
    <property type="match status" value="1"/>
</dbReference>
<evidence type="ECO:0000259" key="5">
    <source>
        <dbReference type="PROSITE" id="PS51720"/>
    </source>
</evidence>
<dbReference type="InterPro" id="IPR045058">
    <property type="entry name" value="GIMA/IAN/Toc"/>
</dbReference>